<feature type="compositionally biased region" description="Low complexity" evidence="1">
    <location>
        <begin position="196"/>
        <end position="212"/>
    </location>
</feature>
<reference evidence="4 5" key="1">
    <citation type="journal article" date="2013" name="PLoS ONE">
        <title>Cultivation and Complete Genome Sequencing of Gloeobacter kilaueensis sp. nov., from a Lava Cave in Kilauea Caldera, Hawai'i.</title>
        <authorList>
            <person name="Saw J.H."/>
            <person name="Schatz M."/>
            <person name="Brown M.V."/>
            <person name="Kunkel D.D."/>
            <person name="Foster J.S."/>
            <person name="Shick H."/>
            <person name="Christensen S."/>
            <person name="Hou S."/>
            <person name="Wan X."/>
            <person name="Donachie S.P."/>
        </authorList>
    </citation>
    <scope>NUCLEOTIDE SEQUENCE [LARGE SCALE GENOMIC DNA]</scope>
    <source>
        <strain evidence="5">JS</strain>
    </source>
</reference>
<dbReference type="InterPro" id="IPR002909">
    <property type="entry name" value="IPT_dom"/>
</dbReference>
<dbReference type="Gene3D" id="2.60.40.10">
    <property type="entry name" value="Immunoglobulins"/>
    <property type="match status" value="4"/>
</dbReference>
<feature type="region of interest" description="Disordered" evidence="1">
    <location>
        <begin position="192"/>
        <end position="212"/>
    </location>
</feature>
<evidence type="ECO:0000256" key="2">
    <source>
        <dbReference type="SAM" id="SignalP"/>
    </source>
</evidence>
<dbReference type="STRING" id="1183438.GKIL_0278"/>
<evidence type="ECO:0000259" key="3">
    <source>
        <dbReference type="SMART" id="SM00429"/>
    </source>
</evidence>
<gene>
    <name evidence="4" type="ORF">GKIL_0278</name>
</gene>
<dbReference type="Pfam" id="PF01833">
    <property type="entry name" value="TIG"/>
    <property type="match status" value="4"/>
</dbReference>
<evidence type="ECO:0000313" key="5">
    <source>
        <dbReference type="Proteomes" id="UP000017396"/>
    </source>
</evidence>
<dbReference type="OrthoDB" id="1433682at2"/>
<evidence type="ECO:0000256" key="1">
    <source>
        <dbReference type="SAM" id="MobiDB-lite"/>
    </source>
</evidence>
<dbReference type="SMART" id="SM00429">
    <property type="entry name" value="IPT"/>
    <property type="match status" value="2"/>
</dbReference>
<dbReference type="Proteomes" id="UP000017396">
    <property type="component" value="Chromosome"/>
</dbReference>
<dbReference type="KEGG" id="glj:GKIL_0278"/>
<dbReference type="InterPro" id="IPR014756">
    <property type="entry name" value="Ig_E-set"/>
</dbReference>
<dbReference type="eggNOG" id="COG3468">
    <property type="taxonomic scope" value="Bacteria"/>
</dbReference>
<dbReference type="EMBL" id="CP003587">
    <property type="protein sequence ID" value="AGY56525.1"/>
    <property type="molecule type" value="Genomic_DNA"/>
</dbReference>
<proteinExistence type="predicted"/>
<dbReference type="CDD" id="cd00102">
    <property type="entry name" value="IPT"/>
    <property type="match status" value="1"/>
</dbReference>
<dbReference type="SUPFAM" id="SSF81296">
    <property type="entry name" value="E set domains"/>
    <property type="match status" value="4"/>
</dbReference>
<accession>U5QFR6</accession>
<feature type="signal peptide" evidence="2">
    <location>
        <begin position="1"/>
        <end position="21"/>
    </location>
</feature>
<keyword evidence="2" id="KW-0732">Signal</keyword>
<dbReference type="HOGENOM" id="CLU_036589_0_0_3"/>
<feature type="domain" description="IPT/TIG" evidence="3">
    <location>
        <begin position="280"/>
        <end position="363"/>
    </location>
</feature>
<dbReference type="InterPro" id="IPR013783">
    <property type="entry name" value="Ig-like_fold"/>
</dbReference>
<keyword evidence="5" id="KW-1185">Reference proteome</keyword>
<feature type="chain" id="PRO_5004663934" description="IPT/TIG domain-containing protein" evidence="2">
    <location>
        <begin position="22"/>
        <end position="554"/>
    </location>
</feature>
<dbReference type="AlphaFoldDB" id="U5QFR6"/>
<organism evidence="4 5">
    <name type="scientific">Gloeobacter kilaueensis (strain ATCC BAA-2537 / CCAP 1431/1 / ULC 316 / JS1)</name>
    <dbReference type="NCBI Taxonomy" id="1183438"/>
    <lineage>
        <taxon>Bacteria</taxon>
        <taxon>Bacillati</taxon>
        <taxon>Cyanobacteriota</taxon>
        <taxon>Cyanophyceae</taxon>
        <taxon>Gloeobacterales</taxon>
        <taxon>Gloeobacteraceae</taxon>
        <taxon>Gloeobacter</taxon>
    </lineage>
</organism>
<evidence type="ECO:0000313" key="4">
    <source>
        <dbReference type="EMBL" id="AGY56525.1"/>
    </source>
</evidence>
<protein>
    <recommendedName>
        <fullName evidence="3">IPT/TIG domain-containing protein</fullName>
    </recommendedName>
</protein>
<name>U5QFR6_GLOK1</name>
<sequence>MSALHQVSVCAAALLALNATAASIQTFSFVAFPSVALAQAATVSSFSPTSGMPGTKVVIKGSGFYTGTSSVKFGNGYATYSVDSDSQITATLPNNATTGKIVVNVNGSLTSSSGSFNVPIYISSFSPSSGWPGTKIVIKGAGFYNAVSSIKFGDGYATYSVDSDSQITATLPSDASTGSIIAKSSVGKAYSSTPFSVGGSTPSITSVSPTSGPPGTQLIVTGSNLNGASSVKVGNTYLTYAINSTNQITATTPTGNFSGPVTVKTSTGTATSSSSFSSAPASISSFSPTNGTIYTQVVIKGTNLINVTSVAFQGADGNPAYGEYTWDSSSQVTATVPTTARSGPITLSMGDSQVSTSQNFTLPDAGVPADVPSGSAYVDSPTSAPSGWTSATYWGQSIVDTNQPSSPGSVEIDYMELWCVVSGKNTLMQHDEGTMAGGLYVRDPWYGNNDAHDPMPWSYNAANNSTTFTPTTAADKVWHFYGTAYPRPSFAANTVSSCSVKGRLKITGPVLVQIGADYWINSTASYGGLDVNNHQMGVSNWYFASPDWQDVSFP</sequence>
<feature type="domain" description="IPT/TIG" evidence="3">
    <location>
        <begin position="201"/>
        <end position="279"/>
    </location>
</feature>